<dbReference type="InterPro" id="IPR017853">
    <property type="entry name" value="GH"/>
</dbReference>
<keyword evidence="2" id="KW-0812">Transmembrane</keyword>
<evidence type="ECO:0000313" key="4">
    <source>
        <dbReference type="Proteomes" id="UP000033682"/>
    </source>
</evidence>
<dbReference type="STRING" id="303541.JF72_03880"/>
<dbReference type="GO" id="GO:0009253">
    <property type="term" value="P:peptidoglycan catabolic process"/>
    <property type="evidence" value="ECO:0007669"/>
    <property type="project" value="InterPro"/>
</dbReference>
<proteinExistence type="inferred from homology"/>
<evidence type="ECO:0000256" key="1">
    <source>
        <dbReference type="ARBA" id="ARBA00010646"/>
    </source>
</evidence>
<keyword evidence="4" id="KW-1185">Reference proteome</keyword>
<keyword evidence="2" id="KW-1133">Transmembrane helix</keyword>
<feature type="transmembrane region" description="Helical" evidence="2">
    <location>
        <begin position="12"/>
        <end position="31"/>
    </location>
</feature>
<dbReference type="RefSeq" id="WP_046306378.1">
    <property type="nucleotide sequence ID" value="NZ_KQ034000.1"/>
</dbReference>
<dbReference type="GO" id="GO:0003796">
    <property type="term" value="F:lysozyme activity"/>
    <property type="evidence" value="ECO:0007669"/>
    <property type="project" value="InterPro"/>
</dbReference>
<dbReference type="Proteomes" id="UP000033682">
    <property type="component" value="Unassembled WGS sequence"/>
</dbReference>
<protein>
    <submittedName>
        <fullName evidence="3">Lysozyme M1</fullName>
    </submittedName>
</protein>
<evidence type="ECO:0000256" key="2">
    <source>
        <dbReference type="SAM" id="Phobius"/>
    </source>
</evidence>
<dbReference type="Gene3D" id="3.20.20.80">
    <property type="entry name" value="Glycosidases"/>
    <property type="match status" value="1"/>
</dbReference>
<keyword evidence="2" id="KW-0472">Membrane</keyword>
<dbReference type="SUPFAM" id="SSF51445">
    <property type="entry name" value="(Trans)glycosidases"/>
    <property type="match status" value="1"/>
</dbReference>
<evidence type="ECO:0000313" key="3">
    <source>
        <dbReference type="EMBL" id="KJY61111.1"/>
    </source>
</evidence>
<accession>A0A0F4LUA1</accession>
<comment type="similarity">
    <text evidence="1">Belongs to the glycosyl hydrolase 25 family.</text>
</comment>
<dbReference type="Pfam" id="PF01183">
    <property type="entry name" value="Glyco_hydro_25"/>
    <property type="match status" value="1"/>
</dbReference>
<organism evidence="3 4">
    <name type="scientific">Lactobacillus apis</name>
    <dbReference type="NCBI Taxonomy" id="303541"/>
    <lineage>
        <taxon>Bacteria</taxon>
        <taxon>Bacillati</taxon>
        <taxon>Bacillota</taxon>
        <taxon>Bacilli</taxon>
        <taxon>Lactobacillales</taxon>
        <taxon>Lactobacillaceae</taxon>
        <taxon>Lactobacillus</taxon>
    </lineage>
</organism>
<dbReference type="InterPro" id="IPR002053">
    <property type="entry name" value="Glyco_hydro_25"/>
</dbReference>
<comment type="caution">
    <text evidence="3">The sequence shown here is derived from an EMBL/GenBank/DDBJ whole genome shotgun (WGS) entry which is preliminary data.</text>
</comment>
<reference evidence="3 4" key="1">
    <citation type="submission" date="2015-01" db="EMBL/GenBank/DDBJ databases">
        <title>Comparative genomics of the lactic acid bacteria isolated from the honey bee gut.</title>
        <authorList>
            <person name="Ellegaard K.M."/>
            <person name="Tamarit D."/>
            <person name="Javelind E."/>
            <person name="Olofsson T."/>
            <person name="Andersson S.G."/>
            <person name="Vasquez A."/>
        </authorList>
    </citation>
    <scope>NUCLEOTIDE SEQUENCE [LARGE SCALE GENOMIC DNA]</scope>
    <source>
        <strain evidence="3 4">Hma11</strain>
    </source>
</reference>
<gene>
    <name evidence="3" type="ORF">JF72_03880</name>
</gene>
<dbReference type="GO" id="GO:0016998">
    <property type="term" value="P:cell wall macromolecule catabolic process"/>
    <property type="evidence" value="ECO:0007669"/>
    <property type="project" value="InterPro"/>
</dbReference>
<sequence length="235" mass="26604">MGRFHHKYTLPAIILLLIVAIGGLVAGVLNFRNQTTLPSDSNSSAIGVELNQTFGYVDLHELQDHGISFVYLRSTQGRSYFDDDYLSYRDQVLGTKMAFGTSIAYSNESTPEQHYQYFMKKVGLNTGSLPILIEPAVDDHSNHYLEQMAKFVRMMENHGKLVMVDVDIRYKPLFPDGTLFITNGKKAPSKMKYSFWRYTNNGRVKSVSGLENGVAMLAYNGTVTQYKQRYGQLTQ</sequence>
<dbReference type="PATRIC" id="fig|303541.3.peg.534"/>
<dbReference type="EMBL" id="JXLG01000005">
    <property type="protein sequence ID" value="KJY61111.1"/>
    <property type="molecule type" value="Genomic_DNA"/>
</dbReference>
<name>A0A0F4LUA1_9LACO</name>
<dbReference type="AlphaFoldDB" id="A0A0F4LUA1"/>
<dbReference type="HOGENOM" id="CLU_1213585_0_0_9"/>